<evidence type="ECO:0000313" key="2">
    <source>
        <dbReference type="EMBL" id="WUR15782.1"/>
    </source>
</evidence>
<dbReference type="InterPro" id="IPR045584">
    <property type="entry name" value="Pilin-like"/>
</dbReference>
<feature type="transmembrane region" description="Helical" evidence="1">
    <location>
        <begin position="12"/>
        <end position="36"/>
    </location>
</feature>
<dbReference type="EMBL" id="CP136508">
    <property type="protein sequence ID" value="WUR15782.1"/>
    <property type="molecule type" value="Genomic_DNA"/>
</dbReference>
<name>A0ABZ1USR1_9BURK</name>
<accession>A0ABZ1USR1</accession>
<gene>
    <name evidence="2" type="ORF">E7V67_011960</name>
</gene>
<dbReference type="Proteomes" id="UP000321323">
    <property type="component" value="Chromosome"/>
</dbReference>
<organism evidence="2 3">
    <name type="scientific">[Empedobacter] haloabium</name>
    <dbReference type="NCBI Taxonomy" id="592317"/>
    <lineage>
        <taxon>Bacteria</taxon>
        <taxon>Pseudomonadati</taxon>
        <taxon>Pseudomonadota</taxon>
        <taxon>Betaproteobacteria</taxon>
        <taxon>Burkholderiales</taxon>
        <taxon>Oxalobacteraceae</taxon>
        <taxon>Telluria group</taxon>
        <taxon>Telluria group incertae sedis</taxon>
    </lineage>
</organism>
<keyword evidence="1" id="KW-0472">Membrane</keyword>
<dbReference type="Gene3D" id="3.30.700.10">
    <property type="entry name" value="Glycoprotein, Type 4 Pilin"/>
    <property type="match status" value="1"/>
</dbReference>
<evidence type="ECO:0000313" key="3">
    <source>
        <dbReference type="Proteomes" id="UP000321323"/>
    </source>
</evidence>
<protein>
    <submittedName>
        <fullName evidence="2">Prepilin-type N-terminal cleavage/methylation domain-containing protein</fullName>
    </submittedName>
</protein>
<keyword evidence="3" id="KW-1185">Reference proteome</keyword>
<proteinExistence type="predicted"/>
<keyword evidence="1" id="KW-1133">Transmembrane helix</keyword>
<reference evidence="2 3" key="1">
    <citation type="journal article" date="2019" name="Int. J. Syst. Evol. Microbiol.">
        <title>The Draft Whole-Genome Sequence of the Antibiotic Producer Empedobacter haloabium ATCC 31962 Provides Indications for Its Taxonomic Reclassification.</title>
        <authorList>
            <person name="Miess H."/>
            <person name="Arlt P."/>
            <person name="Apel A.K."/>
            <person name="Weber T."/>
            <person name="Nieselt K."/>
            <person name="Hanssen F."/>
            <person name="Czemmel S."/>
            <person name="Nahnsen S."/>
            <person name="Gross H."/>
        </authorList>
    </citation>
    <scope>NUCLEOTIDE SEQUENCE [LARGE SCALE GENOMIC DNA]</scope>
    <source>
        <strain evidence="2 3">ATCC 31962</strain>
    </source>
</reference>
<evidence type="ECO:0000256" key="1">
    <source>
        <dbReference type="SAM" id="Phobius"/>
    </source>
</evidence>
<sequence>MTRRPTPHRCRGFTLVEAIVVIVITGIVATFAAVFIRLPVQGYADTAERIALADAADTALGRINRELRLALPNTVKVTNGGTTLTFVLTKSGGRYVDVNDAPPPAILPLRFDRTSLQFDIVGPAPTGRAAILPNDLLVINNTGVAPADVYADARDNVAEIASIAGSRVTLRANNLGTQSPSPYRFRVVAGTVTYACGSGQLLRHYIRAIPTPAAPAIGAANMVATRAQCAFGSVALPTQAGTALVTASLRLTSAGGEAISLVRQTQVENLP</sequence>
<dbReference type="InterPro" id="IPR012902">
    <property type="entry name" value="N_methyl_site"/>
</dbReference>
<dbReference type="PROSITE" id="PS00409">
    <property type="entry name" value="PROKAR_NTER_METHYL"/>
    <property type="match status" value="1"/>
</dbReference>
<dbReference type="Pfam" id="PF07963">
    <property type="entry name" value="N_methyl"/>
    <property type="match status" value="1"/>
</dbReference>
<dbReference type="NCBIfam" id="TIGR02532">
    <property type="entry name" value="IV_pilin_GFxxxE"/>
    <property type="match status" value="1"/>
</dbReference>
<dbReference type="SUPFAM" id="SSF54523">
    <property type="entry name" value="Pili subunits"/>
    <property type="match status" value="1"/>
</dbReference>
<keyword evidence="1" id="KW-0812">Transmembrane</keyword>